<dbReference type="Gene3D" id="3.30.428.10">
    <property type="entry name" value="HIT-like"/>
    <property type="match status" value="1"/>
</dbReference>
<proteinExistence type="predicted"/>
<dbReference type="PANTHER" id="PTHR11943:SF1">
    <property type="entry name" value="GALACTOSE-1-PHOSPHATE URIDYLYLTRANSFERASE"/>
    <property type="match status" value="1"/>
</dbReference>
<evidence type="ECO:0000256" key="3">
    <source>
        <dbReference type="ARBA" id="ARBA00023277"/>
    </source>
</evidence>
<dbReference type="GO" id="GO:0008108">
    <property type="term" value="F:UDP-glucose:hexose-1-phosphate uridylyltransferase activity"/>
    <property type="evidence" value="ECO:0007669"/>
    <property type="project" value="InterPro"/>
</dbReference>
<organism evidence="6">
    <name type="scientific">Medioppia subpectinata</name>
    <dbReference type="NCBI Taxonomy" id="1979941"/>
    <lineage>
        <taxon>Eukaryota</taxon>
        <taxon>Metazoa</taxon>
        <taxon>Ecdysozoa</taxon>
        <taxon>Arthropoda</taxon>
        <taxon>Chelicerata</taxon>
        <taxon>Arachnida</taxon>
        <taxon>Acari</taxon>
        <taxon>Acariformes</taxon>
        <taxon>Sarcoptiformes</taxon>
        <taxon>Oribatida</taxon>
        <taxon>Brachypylina</taxon>
        <taxon>Oppioidea</taxon>
        <taxon>Oppiidae</taxon>
        <taxon>Medioppia</taxon>
    </lineage>
</organism>
<dbReference type="GO" id="GO:0005737">
    <property type="term" value="C:cytoplasm"/>
    <property type="evidence" value="ECO:0007669"/>
    <property type="project" value="TreeGrafter"/>
</dbReference>
<dbReference type="Proteomes" id="UP000759131">
    <property type="component" value="Unassembled WGS sequence"/>
</dbReference>
<sequence>MANKEVKNFDFNEHQHIRYNPLKDDWVLVCPHRMRRPWAGQVEKVPELDVPQHDPNNPLCPRSQRSNGETNPDYTETFVFDNDFPAILEDCPELSDGESDPLFRTVSAKGKCRVICFHPNSSISLPLMTNE</sequence>
<dbReference type="AlphaFoldDB" id="A0A7R9M1Y5"/>
<feature type="region of interest" description="Disordered" evidence="4">
    <location>
        <begin position="46"/>
        <end position="74"/>
    </location>
</feature>
<keyword evidence="3" id="KW-0119">Carbohydrate metabolism</keyword>
<keyword evidence="7" id="KW-1185">Reference proteome</keyword>
<dbReference type="GO" id="GO:0033499">
    <property type="term" value="P:galactose catabolic process via UDP-galactose, Leloir pathway"/>
    <property type="evidence" value="ECO:0007669"/>
    <property type="project" value="TreeGrafter"/>
</dbReference>
<gene>
    <name evidence="6" type="ORF">OSB1V03_LOCUS23095</name>
</gene>
<dbReference type="PANTHER" id="PTHR11943">
    <property type="entry name" value="GALACTOSE-1-PHOSPHATE URIDYLYLTRANSFERASE"/>
    <property type="match status" value="1"/>
</dbReference>
<dbReference type="NCBIfam" id="TIGR00209">
    <property type="entry name" value="galT_1"/>
    <property type="match status" value="1"/>
</dbReference>
<evidence type="ECO:0000259" key="5">
    <source>
        <dbReference type="Pfam" id="PF01087"/>
    </source>
</evidence>
<dbReference type="InterPro" id="IPR001937">
    <property type="entry name" value="GalP_UDPtransf1"/>
</dbReference>
<dbReference type="Pfam" id="PF01087">
    <property type="entry name" value="GalP_UDP_transf"/>
    <property type="match status" value="1"/>
</dbReference>
<dbReference type="InterPro" id="IPR005849">
    <property type="entry name" value="GalP_Utransf_N"/>
</dbReference>
<evidence type="ECO:0000256" key="4">
    <source>
        <dbReference type="SAM" id="MobiDB-lite"/>
    </source>
</evidence>
<evidence type="ECO:0000313" key="7">
    <source>
        <dbReference type="Proteomes" id="UP000759131"/>
    </source>
</evidence>
<keyword evidence="2" id="KW-0548">Nucleotidyltransferase</keyword>
<evidence type="ECO:0000256" key="2">
    <source>
        <dbReference type="ARBA" id="ARBA00022695"/>
    </source>
</evidence>
<feature type="domain" description="Galactose-1-phosphate uridyl transferase N-terminal" evidence="5">
    <location>
        <begin position="8"/>
        <end position="130"/>
    </location>
</feature>
<dbReference type="OrthoDB" id="418412at2759"/>
<name>A0A7R9M1Y5_9ACAR</name>
<accession>A0A7R9M1Y5</accession>
<reference evidence="6" key="1">
    <citation type="submission" date="2020-11" db="EMBL/GenBank/DDBJ databases">
        <authorList>
            <person name="Tran Van P."/>
        </authorList>
    </citation>
    <scope>NUCLEOTIDE SEQUENCE</scope>
</reference>
<keyword evidence="1" id="KW-0808">Transferase</keyword>
<dbReference type="EMBL" id="CAJPIZ010054530">
    <property type="protein sequence ID" value="CAG2123150.1"/>
    <property type="molecule type" value="Genomic_DNA"/>
</dbReference>
<evidence type="ECO:0000256" key="1">
    <source>
        <dbReference type="ARBA" id="ARBA00022679"/>
    </source>
</evidence>
<feature type="non-terminal residue" evidence="6">
    <location>
        <position position="1"/>
    </location>
</feature>
<dbReference type="GO" id="GO:0008270">
    <property type="term" value="F:zinc ion binding"/>
    <property type="evidence" value="ECO:0007669"/>
    <property type="project" value="InterPro"/>
</dbReference>
<dbReference type="SUPFAM" id="SSF54197">
    <property type="entry name" value="HIT-like"/>
    <property type="match status" value="1"/>
</dbReference>
<protein>
    <recommendedName>
        <fullName evidence="5">Galactose-1-phosphate uridyl transferase N-terminal domain-containing protein</fullName>
    </recommendedName>
</protein>
<dbReference type="InterPro" id="IPR036265">
    <property type="entry name" value="HIT-like_sf"/>
</dbReference>
<feature type="compositionally biased region" description="Polar residues" evidence="4">
    <location>
        <begin position="63"/>
        <end position="74"/>
    </location>
</feature>
<evidence type="ECO:0000313" key="6">
    <source>
        <dbReference type="EMBL" id="CAD7650921.1"/>
    </source>
</evidence>
<dbReference type="EMBL" id="OC909105">
    <property type="protein sequence ID" value="CAD7650921.1"/>
    <property type="molecule type" value="Genomic_DNA"/>
</dbReference>